<dbReference type="SUPFAM" id="SSF53244">
    <property type="entry name" value="MurD-like peptide ligases, peptide-binding domain"/>
    <property type="match status" value="1"/>
</dbReference>
<dbReference type="eggNOG" id="COG0769">
    <property type="taxonomic scope" value="Bacteria"/>
</dbReference>
<evidence type="ECO:0000313" key="4">
    <source>
        <dbReference type="Proteomes" id="UP000018949"/>
    </source>
</evidence>
<reference evidence="3 4" key="1">
    <citation type="submission" date="2013-12" db="EMBL/GenBank/DDBJ databases">
        <title>NBRP : Genome information of microbial organism related human and environment.</title>
        <authorList>
            <person name="Hattori M."/>
            <person name="Oshima K."/>
            <person name="Inaba H."/>
            <person name="Suda W."/>
            <person name="Sakamoto M."/>
            <person name="Iino T."/>
            <person name="Kitahara M."/>
            <person name="Oshida Y."/>
            <person name="Iida T."/>
            <person name="Kudo T."/>
            <person name="Itoh T."/>
            <person name="Ahmed I."/>
            <person name="Ohkuma M."/>
        </authorList>
    </citation>
    <scope>NUCLEOTIDE SEQUENCE [LARGE SCALE GENOMIC DNA]</scope>
    <source>
        <strain evidence="3 4">JCM 21738</strain>
    </source>
</reference>
<dbReference type="GO" id="GO:0016881">
    <property type="term" value="F:acid-amino acid ligase activity"/>
    <property type="evidence" value="ECO:0007669"/>
    <property type="project" value="InterPro"/>
</dbReference>
<gene>
    <name evidence="3" type="ORF">JCM21738_4033</name>
</gene>
<dbReference type="PANTHER" id="PTHR23135:SF4">
    <property type="entry name" value="UDP-N-ACETYLMURAMOYL-L-ALANYL-D-GLUTAMATE--2,6-DIAMINOPIMELATE LIGASE MURE HOMOLOG, CHLOROPLASTIC"/>
    <property type="match status" value="1"/>
</dbReference>
<dbReference type="EMBL" id="BAUW01000063">
    <property type="protein sequence ID" value="GAE47088.1"/>
    <property type="molecule type" value="Genomic_DNA"/>
</dbReference>
<sequence length="96" mass="10748">MAKIACEYSTDAVFTSDNPRSEDPAEIIKDMEEGVKGEVYTSILDRKEAIQHAVKNAKSGDVILIAGKGHETYQQIGDRTFDFDDRIVAREAIEER</sequence>
<dbReference type="Proteomes" id="UP000018949">
    <property type="component" value="Unassembled WGS sequence"/>
</dbReference>
<comment type="pathway">
    <text evidence="1">Cell wall biogenesis; peptidoglycan biosynthesis.</text>
</comment>
<dbReference type="Gene3D" id="3.90.190.20">
    <property type="entry name" value="Mur ligase, C-terminal domain"/>
    <property type="match status" value="1"/>
</dbReference>
<organism evidence="3 4">
    <name type="scientific">Mesobacillus boroniphilus JCM 21738</name>
    <dbReference type="NCBI Taxonomy" id="1294265"/>
    <lineage>
        <taxon>Bacteria</taxon>
        <taxon>Bacillati</taxon>
        <taxon>Bacillota</taxon>
        <taxon>Bacilli</taxon>
        <taxon>Bacillales</taxon>
        <taxon>Bacillaceae</taxon>
        <taxon>Mesobacillus</taxon>
    </lineage>
</organism>
<evidence type="ECO:0000259" key="2">
    <source>
        <dbReference type="Pfam" id="PF02875"/>
    </source>
</evidence>
<accession>W4RT99</accession>
<dbReference type="PANTHER" id="PTHR23135">
    <property type="entry name" value="MUR LIGASE FAMILY MEMBER"/>
    <property type="match status" value="1"/>
</dbReference>
<dbReference type="Pfam" id="PF02875">
    <property type="entry name" value="Mur_ligase_C"/>
    <property type="match status" value="1"/>
</dbReference>
<evidence type="ECO:0000256" key="1">
    <source>
        <dbReference type="ARBA" id="ARBA00004752"/>
    </source>
</evidence>
<comment type="caution">
    <text evidence="3">The sequence shown here is derived from an EMBL/GenBank/DDBJ whole genome shotgun (WGS) entry which is preliminary data.</text>
</comment>
<name>W4RT99_9BACI</name>
<dbReference type="InterPro" id="IPR036615">
    <property type="entry name" value="Mur_ligase_C_dom_sf"/>
</dbReference>
<dbReference type="AlphaFoldDB" id="W4RT99"/>
<proteinExistence type="predicted"/>
<dbReference type="InterPro" id="IPR004101">
    <property type="entry name" value="Mur_ligase_C"/>
</dbReference>
<protein>
    <submittedName>
        <fullName evidence="3">UDP-N-acetylmuramoylalanyl-D-glutamate-2,6-diaminopimelate ligase</fullName>
    </submittedName>
</protein>
<feature type="domain" description="Mur ligase C-terminal" evidence="2">
    <location>
        <begin position="2"/>
        <end position="69"/>
    </location>
</feature>
<keyword evidence="3" id="KW-0436">Ligase</keyword>
<keyword evidence="4" id="KW-1185">Reference proteome</keyword>
<evidence type="ECO:0000313" key="3">
    <source>
        <dbReference type="EMBL" id="GAE47088.1"/>
    </source>
</evidence>